<comment type="subcellular location">
    <subcellularLocation>
        <location evidence="1">Cell membrane</location>
        <topology evidence="1">Multi-pass membrane protein</topology>
    </subcellularLocation>
</comment>
<gene>
    <name evidence="7" type="ORF">DGI_3330</name>
</gene>
<dbReference type="EMBL" id="CP006585">
    <property type="protein sequence ID" value="AGW15024.1"/>
    <property type="molecule type" value="Genomic_DNA"/>
</dbReference>
<reference evidence="7 8" key="1">
    <citation type="journal article" date="2013" name="J. Bacteriol.">
        <title>Roles of HynAB and Ech, the only two hydrogenases found in the model sulfate reducer Desulfovibrio gigas.</title>
        <authorList>
            <person name="Morais-Silva F.O."/>
            <person name="Santos C.I."/>
            <person name="Rodrigues R."/>
            <person name="Pereira I.A."/>
            <person name="Rodrigues-Pousada C."/>
        </authorList>
    </citation>
    <scope>NUCLEOTIDE SEQUENCE [LARGE SCALE GENOMIC DNA]</scope>
    <source>
        <strain evidence="8">ATCC 19364 / DSM 1382 / NCIMB 9332 / VKM B-1759</strain>
    </source>
</reference>
<dbReference type="Pfam" id="PF02653">
    <property type="entry name" value="BPD_transp_2"/>
    <property type="match status" value="1"/>
</dbReference>
<feature type="transmembrane region" description="Helical" evidence="6">
    <location>
        <begin position="89"/>
        <end position="108"/>
    </location>
</feature>
<evidence type="ECO:0000256" key="5">
    <source>
        <dbReference type="ARBA" id="ARBA00023136"/>
    </source>
</evidence>
<keyword evidence="4 6" id="KW-1133">Transmembrane helix</keyword>
<dbReference type="GO" id="GO:0022857">
    <property type="term" value="F:transmembrane transporter activity"/>
    <property type="evidence" value="ECO:0007669"/>
    <property type="project" value="InterPro"/>
</dbReference>
<accession>T2GFQ0</accession>
<keyword evidence="2" id="KW-1003">Cell membrane</keyword>
<feature type="transmembrane region" description="Helical" evidence="6">
    <location>
        <begin position="12"/>
        <end position="33"/>
    </location>
</feature>
<name>T2GFQ0_MEGG1</name>
<dbReference type="OrthoDB" id="5503441at2"/>
<dbReference type="KEGG" id="dgg:DGI_3330"/>
<dbReference type="STRING" id="1121448.DGI_3330"/>
<organism evidence="7 8">
    <name type="scientific">Megalodesulfovibrio gigas (strain ATCC 19364 / DSM 1382 / NCIMB 9332 / VKM B-1759)</name>
    <name type="common">Desulfovibrio gigas</name>
    <dbReference type="NCBI Taxonomy" id="1121448"/>
    <lineage>
        <taxon>Bacteria</taxon>
        <taxon>Pseudomonadati</taxon>
        <taxon>Thermodesulfobacteriota</taxon>
        <taxon>Desulfovibrionia</taxon>
        <taxon>Desulfovibrionales</taxon>
        <taxon>Desulfovibrionaceae</taxon>
        <taxon>Megalodesulfovibrio</taxon>
    </lineage>
</organism>
<dbReference type="AlphaFoldDB" id="T2GFQ0"/>
<evidence type="ECO:0000256" key="2">
    <source>
        <dbReference type="ARBA" id="ARBA00022475"/>
    </source>
</evidence>
<feature type="transmembrane region" description="Helical" evidence="6">
    <location>
        <begin position="45"/>
        <end position="69"/>
    </location>
</feature>
<evidence type="ECO:0000256" key="1">
    <source>
        <dbReference type="ARBA" id="ARBA00004651"/>
    </source>
</evidence>
<evidence type="ECO:0000256" key="4">
    <source>
        <dbReference type="ARBA" id="ARBA00022989"/>
    </source>
</evidence>
<keyword evidence="5 6" id="KW-0472">Membrane</keyword>
<dbReference type="Proteomes" id="UP000016587">
    <property type="component" value="Chromosome"/>
</dbReference>
<dbReference type="HOGENOM" id="CLU_042763_1_0_7"/>
<keyword evidence="8" id="KW-1185">Reference proteome</keyword>
<dbReference type="PANTHER" id="PTHR32196">
    <property type="entry name" value="ABC TRANSPORTER PERMEASE PROTEIN YPHD-RELATED-RELATED"/>
    <property type="match status" value="1"/>
</dbReference>
<evidence type="ECO:0000256" key="3">
    <source>
        <dbReference type="ARBA" id="ARBA00022692"/>
    </source>
</evidence>
<feature type="transmembrane region" description="Helical" evidence="6">
    <location>
        <begin position="264"/>
        <end position="284"/>
    </location>
</feature>
<evidence type="ECO:0000313" key="7">
    <source>
        <dbReference type="EMBL" id="AGW15024.1"/>
    </source>
</evidence>
<dbReference type="InterPro" id="IPR001851">
    <property type="entry name" value="ABC_transp_permease"/>
</dbReference>
<proteinExistence type="predicted"/>
<dbReference type="GO" id="GO:0005886">
    <property type="term" value="C:plasma membrane"/>
    <property type="evidence" value="ECO:0007669"/>
    <property type="project" value="UniProtKB-SubCell"/>
</dbReference>
<dbReference type="PANTHER" id="PTHR32196:SF15">
    <property type="entry name" value="SUGAR ABC TRANSPORTER PERMEASE PROTEIN"/>
    <property type="match status" value="1"/>
</dbReference>
<feature type="transmembrane region" description="Helical" evidence="6">
    <location>
        <begin position="120"/>
        <end position="144"/>
    </location>
</feature>
<sequence>MRRAIKDNPTSLLFALLCVIGWHYSGMSAAFLCNEVMVRFVRNGVLVLALLIPLTAGMGLNFAISVGAIAAQTGVLLALNAGVGGLPGLGLAAVVGCLLALGAGWLIGRGLNLVKGKEMIATMIIGFLATCLYQLVFLVGYGSLIPAYNQEMLLSRGVGVRSTVDLLPYRHGLDTYWLIHLGPLEVPLFMILVVLGCALGVRGIMRSRIGGHFRAVGQDVEKARLLGLDVEGVRVQAMMLSTTIACLGQLFHLQNIGMMNVYTAHLNAGIFSCAALLAGGATLYAAGVGNAFLGLLLFHALFIVSPQAGQNLFQNAALGEYFRSFTAYGTIAFALILNPAAPRRTRPRPAAEKDAPAGD</sequence>
<keyword evidence="3 6" id="KW-0812">Transmembrane</keyword>
<feature type="transmembrane region" description="Helical" evidence="6">
    <location>
        <begin position="186"/>
        <end position="205"/>
    </location>
</feature>
<protein>
    <submittedName>
        <fullName evidence="7">Putative ABC transporter integral membrane protein</fullName>
    </submittedName>
</protein>
<reference evidence="8" key="2">
    <citation type="submission" date="2013-07" db="EMBL/GenBank/DDBJ databases">
        <authorList>
            <person name="Morais-Silva F.O."/>
            <person name="Rezende A.M."/>
            <person name="Pimentel C."/>
            <person name="Resende D.M."/>
            <person name="Santos C.I."/>
            <person name="Clemente C."/>
            <person name="de Oliveira L.M."/>
            <person name="da Silva S.M."/>
            <person name="Costa D.A."/>
            <person name="Varela-Raposo A."/>
            <person name="Horacio E.C.A."/>
            <person name="Matos M."/>
            <person name="Flores O."/>
            <person name="Ruiz J.C."/>
            <person name="Rodrigues-Pousada C."/>
        </authorList>
    </citation>
    <scope>NUCLEOTIDE SEQUENCE [LARGE SCALE GENOMIC DNA]</scope>
    <source>
        <strain evidence="8">ATCC 19364 / DSM 1382 / NCIMB 9332 / VKM B-1759</strain>
    </source>
</reference>
<evidence type="ECO:0000256" key="6">
    <source>
        <dbReference type="SAM" id="Phobius"/>
    </source>
</evidence>
<dbReference type="eggNOG" id="COG1172">
    <property type="taxonomic scope" value="Bacteria"/>
</dbReference>
<dbReference type="RefSeq" id="WP_021762138.1">
    <property type="nucleotide sequence ID" value="NC_022444.1"/>
</dbReference>
<feature type="transmembrane region" description="Helical" evidence="6">
    <location>
        <begin position="321"/>
        <end position="341"/>
    </location>
</feature>
<dbReference type="PATRIC" id="fig|1121448.10.peg.3285"/>
<evidence type="ECO:0000313" key="8">
    <source>
        <dbReference type="Proteomes" id="UP000016587"/>
    </source>
</evidence>